<gene>
    <name evidence="10" type="ORF">F2Q70_00028876</name>
</gene>
<dbReference type="Pfam" id="PF25539">
    <property type="entry name" value="Bestrophin_2"/>
    <property type="match status" value="1"/>
</dbReference>
<dbReference type="InterPro" id="IPR006598">
    <property type="entry name" value="CAP10"/>
</dbReference>
<comment type="caution">
    <text evidence="10">The sequence shown here is derived from an EMBL/GenBank/DDBJ whole genome shotgun (WGS) entry which is preliminary data.</text>
</comment>
<evidence type="ECO:0000256" key="5">
    <source>
        <dbReference type="ARBA" id="ARBA00023065"/>
    </source>
</evidence>
<protein>
    <recommendedName>
        <fullName evidence="9">Glycosyl transferase CAP10 domain-containing protein</fullName>
    </recommendedName>
</protein>
<feature type="region of interest" description="Disordered" evidence="7">
    <location>
        <begin position="430"/>
        <end position="459"/>
    </location>
</feature>
<dbReference type="PANTHER" id="PTHR12203">
    <property type="entry name" value="KDEL LYS-ASP-GLU-LEU CONTAINING - RELATED"/>
    <property type="match status" value="1"/>
</dbReference>
<feature type="transmembrane region" description="Helical" evidence="8">
    <location>
        <begin position="36"/>
        <end position="56"/>
    </location>
</feature>
<keyword evidence="3 8" id="KW-0812">Transmembrane</keyword>
<name>A0A8S9L5S9_BRACR</name>
<dbReference type="InterPro" id="IPR051091">
    <property type="entry name" value="O-Glucosyltr/Glycosyltrsf_90"/>
</dbReference>
<dbReference type="AlphaFoldDB" id="A0A8S9L5S9"/>
<dbReference type="Pfam" id="PF05686">
    <property type="entry name" value="Glyco_transf_90"/>
    <property type="match status" value="2"/>
</dbReference>
<dbReference type="PANTHER" id="PTHR12203:SF96">
    <property type="entry name" value="DOWNSTREAM TARGET OF AGL15 2"/>
    <property type="match status" value="1"/>
</dbReference>
<feature type="region of interest" description="Disordered" evidence="7">
    <location>
        <begin position="82"/>
        <end position="112"/>
    </location>
</feature>
<sequence length="1010" mass="117448">MLQRKSMKRNNNSDAHTNRHASLKTTSYPGKRIAKATLFFVSCLFISAGLLDLLGLKQVATIRKQPIITHDKFPDQCDVVRNQTQQQERQQLPMSEDGTGNDKARRGHSRPSTCPSYFRWIHEDLRPWRETGITRGMLEKARNNKAHFRVIILDGKVYVKKYRKSIDTRDVFTLWGILQLLRWYPGRLPDLELMFDANDRPTVRSNDYRGQQHPAPPPIFRYCSDDASLDIVFPDWSFWGWAEVNIKPWAKSMVAIQEGNKMTPWKDRVAYAYWRGNPNVAPTRRDLLTCNVSDQQDWNTRLYINDWVRESREGFKNSNLENQCTHRYKIYIEGWAWSVSEKYIMASEHRKVVMLQRKSMKRNNNSDAHTNRHPSLKTTSYPGKRIAKATLFFVSCLFISAGLKQVTTIKKQPITTHHKFPDECDVVRNQTQQQERQQLPMSEDGTENDKTGSSHSRPSTCPSYFRWIHEDLRPWRETGITRGMLEKARNNKAHFRVVILDGKVYVKKYRKSIDTRDVFTLWGILQLLRWYPGRLPDLELMFDANDRPTVRSSDYKGQQHPAPPPIFRYCSDDASLDIVFPDWSFWGWAEVNIKPWAKSMVAIQEGNKMTPWKDRVAYAYWRGNPNVAPTRRDLLTCNVSDQEDWNTRLYINDWVRESREGFKNSNLENQCTHRYKIYIEGWACFTHRSLLERRFRPRRPRKPLDFTPSCVSSDPNSSDDSIDLSSKLVSLLKAVPSWSDGIKERRMRQKRSLYTHENWVRHRSSLRHLRHVSSSASSRVILSLIPPVFFFTTVAVLIAGYNSAVGFELLPSFFPVLRASPLPYQLTAPALALLLVFRTEASYSRFEQGRKAWVKIITGTNDLARQVVSSVNGSSGDDEFIIRDALLRYIAAFPVALKCHVIYGSDIADDLRNVVEEDDLSLILKSKHRPRCVIQFISQSLQLLNLDSTKIDTLESKMLQLQEGIGVCDQLMGIPIPLSYTRLTSRFLVLWHLTLPVILWDDCHWNVRFF</sequence>
<evidence type="ECO:0000313" key="10">
    <source>
        <dbReference type="EMBL" id="KAF2601341.1"/>
    </source>
</evidence>
<keyword evidence="2" id="KW-0813">Transport</keyword>
<keyword evidence="6 8" id="KW-0472">Membrane</keyword>
<keyword evidence="5" id="KW-0406">Ion transport</keyword>
<dbReference type="EMBL" id="QGKY02000094">
    <property type="protein sequence ID" value="KAF2601341.1"/>
    <property type="molecule type" value="Genomic_DNA"/>
</dbReference>
<dbReference type="SMART" id="SM00672">
    <property type="entry name" value="CAP10"/>
    <property type="match status" value="2"/>
</dbReference>
<dbReference type="GO" id="GO:0005254">
    <property type="term" value="F:chloride channel activity"/>
    <property type="evidence" value="ECO:0007669"/>
    <property type="project" value="InterPro"/>
</dbReference>
<accession>A0A8S9L5S9</accession>
<evidence type="ECO:0000256" key="6">
    <source>
        <dbReference type="ARBA" id="ARBA00023136"/>
    </source>
</evidence>
<feature type="domain" description="Glycosyl transferase CAP10" evidence="9">
    <location>
        <begin position="534"/>
        <end position="738"/>
    </location>
</feature>
<evidence type="ECO:0000256" key="8">
    <source>
        <dbReference type="SAM" id="Phobius"/>
    </source>
</evidence>
<dbReference type="InterPro" id="IPR044669">
    <property type="entry name" value="YneE/VCCN1/2-like"/>
</dbReference>
<dbReference type="GO" id="GO:0016020">
    <property type="term" value="C:membrane"/>
    <property type="evidence" value="ECO:0007669"/>
    <property type="project" value="UniProtKB-SubCell"/>
</dbReference>
<comment type="subcellular location">
    <subcellularLocation>
        <location evidence="1">Membrane</location>
        <topology evidence="1">Multi-pass membrane protein</topology>
    </subcellularLocation>
</comment>
<keyword evidence="4 8" id="KW-1133">Transmembrane helix</keyword>
<proteinExistence type="predicted"/>
<evidence type="ECO:0000259" key="9">
    <source>
        <dbReference type="SMART" id="SM00672"/>
    </source>
</evidence>
<organism evidence="10">
    <name type="scientific">Brassica cretica</name>
    <name type="common">Mustard</name>
    <dbReference type="NCBI Taxonomy" id="69181"/>
    <lineage>
        <taxon>Eukaryota</taxon>
        <taxon>Viridiplantae</taxon>
        <taxon>Streptophyta</taxon>
        <taxon>Embryophyta</taxon>
        <taxon>Tracheophyta</taxon>
        <taxon>Spermatophyta</taxon>
        <taxon>Magnoliopsida</taxon>
        <taxon>eudicotyledons</taxon>
        <taxon>Gunneridae</taxon>
        <taxon>Pentapetalae</taxon>
        <taxon>rosids</taxon>
        <taxon>malvids</taxon>
        <taxon>Brassicales</taxon>
        <taxon>Brassicaceae</taxon>
        <taxon>Brassiceae</taxon>
        <taxon>Brassica</taxon>
    </lineage>
</organism>
<evidence type="ECO:0000256" key="1">
    <source>
        <dbReference type="ARBA" id="ARBA00004141"/>
    </source>
</evidence>
<evidence type="ECO:0000256" key="7">
    <source>
        <dbReference type="SAM" id="MobiDB-lite"/>
    </source>
</evidence>
<evidence type="ECO:0000256" key="3">
    <source>
        <dbReference type="ARBA" id="ARBA00022692"/>
    </source>
</evidence>
<feature type="region of interest" description="Disordered" evidence="7">
    <location>
        <begin position="1"/>
        <end position="23"/>
    </location>
</feature>
<evidence type="ECO:0000256" key="4">
    <source>
        <dbReference type="ARBA" id="ARBA00022989"/>
    </source>
</evidence>
<feature type="region of interest" description="Disordered" evidence="7">
    <location>
        <begin position="360"/>
        <end position="380"/>
    </location>
</feature>
<evidence type="ECO:0000256" key="2">
    <source>
        <dbReference type="ARBA" id="ARBA00022448"/>
    </source>
</evidence>
<feature type="domain" description="Glycosyl transferase CAP10" evidence="9">
    <location>
        <begin position="187"/>
        <end position="407"/>
    </location>
</feature>
<reference evidence="10" key="1">
    <citation type="submission" date="2019-12" db="EMBL/GenBank/DDBJ databases">
        <title>Genome sequencing and annotation of Brassica cretica.</title>
        <authorList>
            <person name="Studholme D.J."/>
            <person name="Sarris P.F."/>
        </authorList>
    </citation>
    <scope>NUCLEOTIDE SEQUENCE</scope>
    <source>
        <strain evidence="10">PFS-102/07</strain>
        <tissue evidence="10">Leaf</tissue>
    </source>
</reference>